<dbReference type="PANTHER" id="PTHR30001">
    <property type="entry name" value="RIBONUCLEASE"/>
    <property type="match status" value="1"/>
</dbReference>
<dbReference type="GO" id="GO:0046872">
    <property type="term" value="F:metal ion binding"/>
    <property type="evidence" value="ECO:0007669"/>
    <property type="project" value="UniProtKB-KW"/>
</dbReference>
<dbReference type="InterPro" id="IPR036612">
    <property type="entry name" value="KH_dom_type_1_sf"/>
</dbReference>
<proteinExistence type="inferred from homology"/>
<keyword evidence="5" id="KW-0963">Cytoplasm</keyword>
<evidence type="ECO:0000256" key="1">
    <source>
        <dbReference type="ARBA" id="ARBA00001946"/>
    </source>
</evidence>
<keyword evidence="6" id="KW-0698">rRNA processing</keyword>
<dbReference type="Pfam" id="PF20833">
    <property type="entry name" value="RNase_E_G_Thio"/>
    <property type="match status" value="1"/>
</dbReference>
<dbReference type="InterPro" id="IPR019307">
    <property type="entry name" value="RNA-bd_AU-1/RNase_E/G"/>
</dbReference>
<dbReference type="SUPFAM" id="SSF54791">
    <property type="entry name" value="Eukaryotic type KH-domain (KH-domain type I)"/>
    <property type="match status" value="1"/>
</dbReference>
<evidence type="ECO:0000256" key="3">
    <source>
        <dbReference type="ARBA" id="ARBA00005663"/>
    </source>
</evidence>
<name>A0AAW4WWS3_9FIRM</name>
<evidence type="ECO:0000259" key="17">
    <source>
        <dbReference type="PROSITE" id="PS50126"/>
    </source>
</evidence>
<dbReference type="InterPro" id="IPR002792">
    <property type="entry name" value="TRAM_dom"/>
</dbReference>
<dbReference type="CDD" id="cd04453">
    <property type="entry name" value="S1_RNase_E"/>
    <property type="match status" value="1"/>
</dbReference>
<evidence type="ECO:0000256" key="9">
    <source>
        <dbReference type="ARBA" id="ARBA00022722"/>
    </source>
</evidence>
<evidence type="ECO:0000256" key="2">
    <source>
        <dbReference type="ARBA" id="ARBA00004496"/>
    </source>
</evidence>
<dbReference type="Gene3D" id="3.40.1260.20">
    <property type="entry name" value="Ribonuclease E, catalytic domain"/>
    <property type="match status" value="1"/>
</dbReference>
<dbReference type="InterPro" id="IPR004659">
    <property type="entry name" value="RNase_E/G"/>
</dbReference>
<dbReference type="PROSITE" id="PS50926">
    <property type="entry name" value="TRAM"/>
    <property type="match status" value="1"/>
</dbReference>
<dbReference type="RefSeq" id="WP_229343856.1">
    <property type="nucleotide sequence ID" value="NZ_JAJFAT010000002.1"/>
</dbReference>
<evidence type="ECO:0000313" key="19">
    <source>
        <dbReference type="EMBL" id="MCC3144233.1"/>
    </source>
</evidence>
<dbReference type="GO" id="GO:0006364">
    <property type="term" value="P:rRNA processing"/>
    <property type="evidence" value="ECO:0007669"/>
    <property type="project" value="UniProtKB-KW"/>
</dbReference>
<dbReference type="Gene3D" id="2.40.50.140">
    <property type="entry name" value="Nucleic acid-binding proteins"/>
    <property type="match status" value="2"/>
</dbReference>
<comment type="cofactor">
    <cofactor evidence="1">
        <name>Mg(2+)</name>
        <dbReference type="ChEBI" id="CHEBI:18420"/>
    </cofactor>
</comment>
<dbReference type="GO" id="GO:0008033">
    <property type="term" value="P:tRNA processing"/>
    <property type="evidence" value="ECO:0007669"/>
    <property type="project" value="UniProtKB-KW"/>
</dbReference>
<dbReference type="GO" id="GO:0016787">
    <property type="term" value="F:hydrolase activity"/>
    <property type="evidence" value="ECO:0007669"/>
    <property type="project" value="UniProtKB-KW"/>
</dbReference>
<evidence type="ECO:0000256" key="8">
    <source>
        <dbReference type="ARBA" id="ARBA00022694"/>
    </source>
</evidence>
<evidence type="ECO:0000313" key="20">
    <source>
        <dbReference type="Proteomes" id="UP001199296"/>
    </source>
</evidence>
<evidence type="ECO:0000256" key="12">
    <source>
        <dbReference type="ARBA" id="ARBA00022759"/>
    </source>
</evidence>
<keyword evidence="15 16" id="KW-0694">RNA-binding</keyword>
<dbReference type="CDD" id="cd00105">
    <property type="entry name" value="KH-I"/>
    <property type="match status" value="1"/>
</dbReference>
<sequence>MSRQIIINSEFREKRAALLKNNNLEDLFFERDTYQKIAGNIYRGRVQDVLPGMQAAFVDIGIARNAFLHLNDLYPILSNSQKSKLSKKELNVKHVLQPGQWLIVQVVKEPMGSKGAKVTCKISIPGRFFVYIPSDNKIGVSRRITDDEERNRLKSIAGDLKNGKEGLIIRTNAHSESYSKLQNDYNFLSGTWKRIRNDFFQKNNIDLLYQEEDLLKNLIRDYLDENIDRVVVDDKKDYQRLRDLTSIFAPDLKNRVALYQRNIPILAAYNIEKEIESLLQRKVWLKSGGYLVIDQTEALVAIDVNTGKFTGKKNLQDTIVKINKEAVAEIARQIKLRDIGGIIIIDFIDMNNNSDQQSVTDLLANELKKDRTKTSILGFTQLGLLEMTRKKVREGFGSLMQKDCHCCGGTGKVLSESTVAMKVIRKIDEITTRDKYPAVSLELHPEVAAVLIGAGGEKLEELENKFGIDIFISGNTELNYEDMVIEKGSKEELQPDFLDLDVGDRITVEIEDQHASNQNAGIARIDGYIIIVNHAGNMVDNEVEIIIDDLHRTYARAHLA</sequence>
<evidence type="ECO:0000256" key="7">
    <source>
        <dbReference type="ARBA" id="ARBA00022555"/>
    </source>
</evidence>
<comment type="subcellular location">
    <subcellularLocation>
        <location evidence="2">Cytoplasm</location>
    </subcellularLocation>
</comment>
<keyword evidence="7" id="KW-0820">tRNA-binding</keyword>
<dbReference type="Pfam" id="PF10150">
    <property type="entry name" value="RNase_E_G"/>
    <property type="match status" value="1"/>
</dbReference>
<keyword evidence="9" id="KW-0540">Nuclease</keyword>
<evidence type="ECO:0000259" key="18">
    <source>
        <dbReference type="PROSITE" id="PS50926"/>
    </source>
</evidence>
<gene>
    <name evidence="19" type="ORF">LJ207_02725</name>
</gene>
<dbReference type="EMBL" id="JAJFAT010000002">
    <property type="protein sequence ID" value="MCC3144233.1"/>
    <property type="molecule type" value="Genomic_DNA"/>
</dbReference>
<evidence type="ECO:0000256" key="16">
    <source>
        <dbReference type="PROSITE-ProRule" id="PRU00117"/>
    </source>
</evidence>
<evidence type="ECO:0000256" key="4">
    <source>
        <dbReference type="ARBA" id="ARBA00017719"/>
    </source>
</evidence>
<dbReference type="SMART" id="SM00316">
    <property type="entry name" value="S1"/>
    <property type="match status" value="1"/>
</dbReference>
<reference evidence="19 20" key="1">
    <citation type="submission" date="2021-10" db="EMBL/GenBank/DDBJ databases">
        <authorList>
            <person name="Grouzdev D.S."/>
            <person name="Pantiukh K.S."/>
            <person name="Krutkina M.S."/>
        </authorList>
    </citation>
    <scope>NUCLEOTIDE SEQUENCE [LARGE SCALE GENOMIC DNA]</scope>
    <source>
        <strain evidence="19 20">Z-7514</strain>
    </source>
</reference>
<evidence type="ECO:0000256" key="13">
    <source>
        <dbReference type="ARBA" id="ARBA00022801"/>
    </source>
</evidence>
<keyword evidence="12" id="KW-0255">Endonuclease</keyword>
<evidence type="ECO:0000256" key="5">
    <source>
        <dbReference type="ARBA" id="ARBA00022490"/>
    </source>
</evidence>
<evidence type="ECO:0000256" key="11">
    <source>
        <dbReference type="ARBA" id="ARBA00022730"/>
    </source>
</evidence>
<feature type="domain" description="TRAM" evidence="18">
    <location>
        <begin position="499"/>
        <end position="560"/>
    </location>
</feature>
<dbReference type="AlphaFoldDB" id="A0AAW4WWS3"/>
<dbReference type="Proteomes" id="UP001199296">
    <property type="component" value="Unassembled WGS sequence"/>
</dbReference>
<comment type="similarity">
    <text evidence="3">Belongs to the RNase E/G family. RNase G subfamily.</text>
</comment>
<keyword evidence="20" id="KW-1185">Reference proteome</keyword>
<evidence type="ECO:0000256" key="10">
    <source>
        <dbReference type="ARBA" id="ARBA00022723"/>
    </source>
</evidence>
<dbReference type="GO" id="GO:0004519">
    <property type="term" value="F:endonuclease activity"/>
    <property type="evidence" value="ECO:0007669"/>
    <property type="project" value="UniProtKB-KW"/>
</dbReference>
<dbReference type="GO" id="GO:0004540">
    <property type="term" value="F:RNA nuclease activity"/>
    <property type="evidence" value="ECO:0007669"/>
    <property type="project" value="InterPro"/>
</dbReference>
<evidence type="ECO:0000256" key="14">
    <source>
        <dbReference type="ARBA" id="ARBA00022842"/>
    </source>
</evidence>
<evidence type="ECO:0000256" key="15">
    <source>
        <dbReference type="ARBA" id="ARBA00022884"/>
    </source>
</evidence>
<dbReference type="GO" id="GO:0000049">
    <property type="term" value="F:tRNA binding"/>
    <property type="evidence" value="ECO:0007669"/>
    <property type="project" value="UniProtKB-KW"/>
</dbReference>
<protein>
    <recommendedName>
        <fullName evidence="4">Ribonuclease G</fullName>
    </recommendedName>
</protein>
<keyword evidence="14" id="KW-0460">Magnesium</keyword>
<dbReference type="PANTHER" id="PTHR30001:SF0">
    <property type="entry name" value="RIBONUCLEASE G"/>
    <property type="match status" value="1"/>
</dbReference>
<keyword evidence="11" id="KW-0699">rRNA-binding</keyword>
<evidence type="ECO:0000256" key="6">
    <source>
        <dbReference type="ARBA" id="ARBA00022552"/>
    </source>
</evidence>
<comment type="caution">
    <text evidence="19">The sequence shown here is derived from an EMBL/GenBank/DDBJ whole genome shotgun (WGS) entry which is preliminary data.</text>
</comment>
<dbReference type="GO" id="GO:0005737">
    <property type="term" value="C:cytoplasm"/>
    <property type="evidence" value="ECO:0007669"/>
    <property type="project" value="UniProtKB-SubCell"/>
</dbReference>
<dbReference type="PROSITE" id="PS50126">
    <property type="entry name" value="S1"/>
    <property type="match status" value="1"/>
</dbReference>
<feature type="domain" description="S1 motif" evidence="17">
    <location>
        <begin position="39"/>
        <end position="121"/>
    </location>
</feature>
<keyword evidence="13" id="KW-0378">Hydrolase</keyword>
<organism evidence="19 20">
    <name type="scientific">Halanaerobium polyolivorans</name>
    <dbReference type="NCBI Taxonomy" id="2886943"/>
    <lineage>
        <taxon>Bacteria</taxon>
        <taxon>Bacillati</taxon>
        <taxon>Bacillota</taxon>
        <taxon>Clostridia</taxon>
        <taxon>Halanaerobiales</taxon>
        <taxon>Halanaerobiaceae</taxon>
        <taxon>Halanaerobium</taxon>
    </lineage>
</organism>
<dbReference type="Pfam" id="PF01938">
    <property type="entry name" value="TRAM"/>
    <property type="match status" value="1"/>
</dbReference>
<dbReference type="SUPFAM" id="SSF50249">
    <property type="entry name" value="Nucleic acid-binding proteins"/>
    <property type="match status" value="1"/>
</dbReference>
<dbReference type="NCBIfam" id="TIGR00757">
    <property type="entry name" value="RNaseEG"/>
    <property type="match status" value="1"/>
</dbReference>
<keyword evidence="10" id="KW-0479">Metal-binding</keyword>
<accession>A0AAW4WWS3</accession>
<dbReference type="PROSITE" id="PS50084">
    <property type="entry name" value="KH_TYPE_1"/>
    <property type="match status" value="1"/>
</dbReference>
<keyword evidence="8" id="KW-0819">tRNA processing</keyword>
<dbReference type="GO" id="GO:0019843">
    <property type="term" value="F:rRNA binding"/>
    <property type="evidence" value="ECO:0007669"/>
    <property type="project" value="UniProtKB-KW"/>
</dbReference>
<dbReference type="InterPro" id="IPR003029">
    <property type="entry name" value="S1_domain"/>
</dbReference>
<dbReference type="InterPro" id="IPR048583">
    <property type="entry name" value="RNase_E_G_thioredoxin-like"/>
</dbReference>
<dbReference type="InterPro" id="IPR012340">
    <property type="entry name" value="NA-bd_OB-fold"/>
</dbReference>